<evidence type="ECO:0000259" key="10">
    <source>
        <dbReference type="PROSITE" id="PS50179"/>
    </source>
</evidence>
<dbReference type="EMBL" id="JABXBU010000030">
    <property type="protein sequence ID" value="KAF8785877.1"/>
    <property type="molecule type" value="Genomic_DNA"/>
</dbReference>
<feature type="domain" description="SH3" evidence="9">
    <location>
        <begin position="201"/>
        <end position="260"/>
    </location>
</feature>
<keyword evidence="12" id="KW-1185">Reference proteome</keyword>
<dbReference type="Gene3D" id="1.20.5.1940">
    <property type="match status" value="1"/>
</dbReference>
<dbReference type="SUPFAM" id="SSF50044">
    <property type="entry name" value="SH3-domain"/>
    <property type="match status" value="1"/>
</dbReference>
<evidence type="ECO:0000259" key="9">
    <source>
        <dbReference type="PROSITE" id="PS50002"/>
    </source>
</evidence>
<evidence type="ECO:0000256" key="8">
    <source>
        <dbReference type="SAM" id="MobiDB-lite"/>
    </source>
</evidence>
<dbReference type="GO" id="GO:0033565">
    <property type="term" value="C:ESCRT-0 complex"/>
    <property type="evidence" value="ECO:0007669"/>
    <property type="project" value="TreeGrafter"/>
</dbReference>
<evidence type="ECO:0000256" key="5">
    <source>
        <dbReference type="ARBA" id="ARBA00022753"/>
    </source>
</evidence>
<reference evidence="11" key="1">
    <citation type="journal article" date="2020" name="bioRxiv">
        <title>Chromosome-level reference genome of the European wasp spider Argiope bruennichi: a resource for studies on range expansion and evolutionary adaptation.</title>
        <authorList>
            <person name="Sheffer M.M."/>
            <person name="Hoppe A."/>
            <person name="Krehenwinkel H."/>
            <person name="Uhl G."/>
            <person name="Kuss A.W."/>
            <person name="Jensen L."/>
            <person name="Jensen C."/>
            <person name="Gillespie R.G."/>
            <person name="Hoff K.J."/>
            <person name="Prost S."/>
        </authorList>
    </citation>
    <scope>NUCLEOTIDE SEQUENCE</scope>
</reference>
<dbReference type="OrthoDB" id="10068368at2759"/>
<proteinExistence type="inferred from homology"/>
<dbReference type="CDD" id="cd03568">
    <property type="entry name" value="VHS_STAM"/>
    <property type="match status" value="1"/>
</dbReference>
<evidence type="ECO:0000256" key="3">
    <source>
        <dbReference type="ARBA" id="ARBA00022443"/>
    </source>
</evidence>
<comment type="subcellular location">
    <subcellularLocation>
        <location evidence="1">Endosome</location>
    </subcellularLocation>
</comment>
<dbReference type="FunFam" id="1.25.40.90:FF:000009">
    <property type="entry name" value="Putative signal transducing adapter molecule 1"/>
    <property type="match status" value="1"/>
</dbReference>
<feature type="domain" description="VHS" evidence="10">
    <location>
        <begin position="15"/>
        <end position="138"/>
    </location>
</feature>
<evidence type="ECO:0000256" key="7">
    <source>
        <dbReference type="PROSITE-ProRule" id="PRU00192"/>
    </source>
</evidence>
<dbReference type="OMA" id="QVYRDWW"/>
<evidence type="ECO:0000256" key="1">
    <source>
        <dbReference type="ARBA" id="ARBA00004177"/>
    </source>
</evidence>
<dbReference type="Proteomes" id="UP000807504">
    <property type="component" value="Unassembled WGS sequence"/>
</dbReference>
<dbReference type="Gene3D" id="1.25.40.90">
    <property type="match status" value="1"/>
</dbReference>
<keyword evidence="4" id="KW-0813">Transport</keyword>
<organism evidence="11 12">
    <name type="scientific">Argiope bruennichi</name>
    <name type="common">Wasp spider</name>
    <name type="synonym">Aranea bruennichi</name>
    <dbReference type="NCBI Taxonomy" id="94029"/>
    <lineage>
        <taxon>Eukaryota</taxon>
        <taxon>Metazoa</taxon>
        <taxon>Ecdysozoa</taxon>
        <taxon>Arthropoda</taxon>
        <taxon>Chelicerata</taxon>
        <taxon>Arachnida</taxon>
        <taxon>Araneae</taxon>
        <taxon>Araneomorphae</taxon>
        <taxon>Entelegynae</taxon>
        <taxon>Araneoidea</taxon>
        <taxon>Araneidae</taxon>
        <taxon>Argiope</taxon>
    </lineage>
</organism>
<dbReference type="Pfam" id="PF00018">
    <property type="entry name" value="SH3_1"/>
    <property type="match status" value="1"/>
</dbReference>
<evidence type="ECO:0000256" key="4">
    <source>
        <dbReference type="ARBA" id="ARBA00022448"/>
    </source>
</evidence>
<dbReference type="InterPro" id="IPR050670">
    <property type="entry name" value="STAM"/>
</dbReference>
<accession>A0A8T0F3Y8</accession>
<dbReference type="InterPro" id="IPR008942">
    <property type="entry name" value="ENTH_VHS"/>
</dbReference>
<dbReference type="Pfam" id="PF00790">
    <property type="entry name" value="VHS"/>
    <property type="match status" value="1"/>
</dbReference>
<dbReference type="PRINTS" id="PR00452">
    <property type="entry name" value="SH3DOMAIN"/>
</dbReference>
<evidence type="ECO:0000313" key="11">
    <source>
        <dbReference type="EMBL" id="KAF8785877.1"/>
    </source>
</evidence>
<evidence type="ECO:0000256" key="6">
    <source>
        <dbReference type="ARBA" id="ARBA00022927"/>
    </source>
</evidence>
<evidence type="ECO:0000313" key="12">
    <source>
        <dbReference type="Proteomes" id="UP000807504"/>
    </source>
</evidence>
<dbReference type="GO" id="GO:0043328">
    <property type="term" value="P:protein transport to vacuole involved in ubiquitin-dependent protein catabolic process via the multivesicular body sorting pathway"/>
    <property type="evidence" value="ECO:0007669"/>
    <property type="project" value="TreeGrafter"/>
</dbReference>
<dbReference type="PROSITE" id="PS50002">
    <property type="entry name" value="SH3"/>
    <property type="match status" value="1"/>
</dbReference>
<dbReference type="SUPFAM" id="SSF48464">
    <property type="entry name" value="ENTH/VHS domain"/>
    <property type="match status" value="1"/>
</dbReference>
<keyword evidence="6" id="KW-0653">Protein transport</keyword>
<dbReference type="AlphaFoldDB" id="A0A8T0F3Y8"/>
<protein>
    <submittedName>
        <fullName evidence="11">Signal transducing adapter molecule 1 like protein</fullName>
    </submittedName>
</protein>
<dbReference type="SMART" id="SM00288">
    <property type="entry name" value="VHS"/>
    <property type="match status" value="1"/>
</dbReference>
<dbReference type="PANTHER" id="PTHR45929:SF3">
    <property type="entry name" value="JAK PATHWAY SIGNAL TRANSDUCTION ADAPTOR MOLECULE"/>
    <property type="match status" value="1"/>
</dbReference>
<dbReference type="GO" id="GO:0035091">
    <property type="term" value="F:phosphatidylinositol binding"/>
    <property type="evidence" value="ECO:0007669"/>
    <property type="project" value="InterPro"/>
</dbReference>
<sequence length="508" mass="56797">MPLFSSQFDQAVEKATSEMNTTEDYQTIFEICDKIQVTPNGPKEALRAISKRLNSNVPLIVMHALTLLDCCVKNCGRKLHLEVCSRDFESEIKKLLNKGHAKCVEKLKEMLKRWTEEEFKNDPELSLIPSLYNSIKTENELSDNSHQRHKDSLTREKIKKEEDDLAKAIELSLKESKATGSSTLYPNASASNPVTKTARVKEPRKVRALYDFTAAEENELSFKAGEIIHIIDDSDPSWLLGSNQNGEGLFPANFVTSDLSEPVPGKTEKTVQFNDEVKVKTLETPVEEVVIDEKKIDALLSAFLDADPTGQVPDSDDLLALEDHCLAMGPLIEQQLEKIDHQHAELTQCNKLLVDALKSYETLMKSYPSVPYAPYQVPPEVMHTYPHPSVQPQLQPQVYSTHLQHHPGEPYQPMPVPTGHEHYPVPLSGAMPTTLQSRNVQTAPPQVPYDTSNLNSYGAMPHHSIPVTSSNYSVPLPSRDANGLYYGDIVGNSMQHNTTPISMHQPML</sequence>
<evidence type="ECO:0000256" key="2">
    <source>
        <dbReference type="ARBA" id="ARBA00009666"/>
    </source>
</evidence>
<dbReference type="PROSITE" id="PS50330">
    <property type="entry name" value="UIM"/>
    <property type="match status" value="1"/>
</dbReference>
<dbReference type="InterPro" id="IPR001452">
    <property type="entry name" value="SH3_domain"/>
</dbReference>
<dbReference type="SMART" id="SM00326">
    <property type="entry name" value="SH3"/>
    <property type="match status" value="1"/>
</dbReference>
<feature type="region of interest" description="Disordered" evidence="8">
    <location>
        <begin position="138"/>
        <end position="159"/>
    </location>
</feature>
<comment type="similarity">
    <text evidence="2">Belongs to the STAM family.</text>
</comment>
<dbReference type="Pfam" id="PF02809">
    <property type="entry name" value="UIM"/>
    <property type="match status" value="1"/>
</dbReference>
<dbReference type="InterPro" id="IPR003903">
    <property type="entry name" value="UIM_dom"/>
</dbReference>
<reference evidence="11" key="2">
    <citation type="submission" date="2020-06" db="EMBL/GenBank/DDBJ databases">
        <authorList>
            <person name="Sheffer M."/>
        </authorList>
    </citation>
    <scope>NUCLEOTIDE SEQUENCE</scope>
</reference>
<dbReference type="PANTHER" id="PTHR45929">
    <property type="entry name" value="JAK PATHWAY SIGNAL TRANSDUCTION ADAPTOR MOLECULE"/>
    <property type="match status" value="1"/>
</dbReference>
<comment type="caution">
    <text evidence="11">The sequence shown here is derived from an EMBL/GenBank/DDBJ whole genome shotgun (WGS) entry which is preliminary data.</text>
</comment>
<gene>
    <name evidence="11" type="ORF">HNY73_011374</name>
</gene>
<keyword evidence="5" id="KW-0967">Endosome</keyword>
<dbReference type="GO" id="GO:0043130">
    <property type="term" value="F:ubiquitin binding"/>
    <property type="evidence" value="ECO:0007669"/>
    <property type="project" value="InterPro"/>
</dbReference>
<name>A0A8T0F3Y8_ARGBR</name>
<dbReference type="InterPro" id="IPR002014">
    <property type="entry name" value="VHS_dom"/>
</dbReference>
<keyword evidence="3 7" id="KW-0728">SH3 domain</keyword>
<dbReference type="PROSITE" id="PS50179">
    <property type="entry name" value="VHS"/>
    <property type="match status" value="1"/>
</dbReference>
<dbReference type="InterPro" id="IPR036028">
    <property type="entry name" value="SH3-like_dom_sf"/>
</dbReference>
<dbReference type="Gene3D" id="2.30.30.40">
    <property type="entry name" value="SH3 Domains"/>
    <property type="match status" value="1"/>
</dbReference>